<accession>A0AAN0MAC6</accession>
<keyword evidence="3" id="KW-1185">Reference proteome</keyword>
<feature type="transmembrane region" description="Helical" evidence="1">
    <location>
        <begin position="80"/>
        <end position="97"/>
    </location>
</feature>
<feature type="transmembrane region" description="Helical" evidence="1">
    <location>
        <begin position="163"/>
        <end position="183"/>
    </location>
</feature>
<keyword evidence="1" id="KW-0472">Membrane</keyword>
<dbReference type="Proteomes" id="UP001470809">
    <property type="component" value="Chromosome"/>
</dbReference>
<evidence type="ECO:0000313" key="2">
    <source>
        <dbReference type="EMBL" id="WZU65993.2"/>
    </source>
</evidence>
<reference evidence="2 3" key="2">
    <citation type="submission" date="2024-08" db="EMBL/GenBank/DDBJ databases">
        <title>Phylogenomic analyses of a clade within the roseobacter group suggest taxonomic reassignments of species of the genera Aestuariivita, Citreicella, Loktanella, Nautella, Pelagibaca, Ruegeria, Thalassobius, Thiobacimonas and Tropicibacter, and the proposal o.</title>
        <authorList>
            <person name="Jeon C.O."/>
        </authorList>
    </citation>
    <scope>NUCLEOTIDE SEQUENCE [LARGE SCALE GENOMIC DNA]</scope>
    <source>
        <strain evidence="2 3">SS1-5</strain>
    </source>
</reference>
<feature type="transmembrane region" description="Helical" evidence="1">
    <location>
        <begin position="188"/>
        <end position="204"/>
    </location>
</feature>
<sequence length="239" mass="24915">MKHTFAYVTLALTISFVVSPALTDPFSGFRADQLPIPQIDPPVQPAGYAFAIWGLIYAWLLVSALFGVWKRADDAGWTAARLPLIASLAIGTPWLAVANTSAIWATVMIFAMAVTAIAALMRSPAYDRWWLRTPVAIYAGWLTAASFVSLGSTAAGYGLVTDALGWAYLGIALAAGSAGYVLWRTGSVAYGATVIWALIAVIVANGAELIGVSSAATAGIVVISALIARNGITAQPVPS</sequence>
<name>A0AAN0MAC6_9RHOB</name>
<dbReference type="EMBL" id="CP151767">
    <property type="protein sequence ID" value="WZU65993.2"/>
    <property type="molecule type" value="Genomic_DNA"/>
</dbReference>
<dbReference type="AlphaFoldDB" id="A0AAN0MAC6"/>
<feature type="transmembrane region" description="Helical" evidence="1">
    <location>
        <begin position="210"/>
        <end position="228"/>
    </location>
</feature>
<gene>
    <name evidence="2" type="ORF">AABB31_12950</name>
</gene>
<keyword evidence="1" id="KW-0812">Transmembrane</keyword>
<keyword evidence="1" id="KW-1133">Transmembrane helix</keyword>
<organism evidence="2 3">
    <name type="scientific">Yoonia rhodophyticola</name>
    <dbReference type="NCBI Taxonomy" id="3137370"/>
    <lineage>
        <taxon>Bacteria</taxon>
        <taxon>Pseudomonadati</taxon>
        <taxon>Pseudomonadota</taxon>
        <taxon>Alphaproteobacteria</taxon>
        <taxon>Rhodobacterales</taxon>
        <taxon>Paracoccaceae</taxon>
        <taxon>Yoonia</taxon>
    </lineage>
</organism>
<evidence type="ECO:0008006" key="4">
    <source>
        <dbReference type="Google" id="ProtNLM"/>
    </source>
</evidence>
<dbReference type="KEGG" id="yrh:AABB31_12950"/>
<reference evidence="3" key="1">
    <citation type="submission" date="2024-04" db="EMBL/GenBank/DDBJ databases">
        <title>Phylogenomic analyses of a clade within the roseobacter group suggest taxonomic reassignments of species of the genera Aestuariivita, Citreicella, Loktanella, Nautella, Pelagibaca, Ruegeria, Thalassobius, Thiobacimonas and Tropicibacter, and the proposal o.</title>
        <authorList>
            <person name="Jeon C.O."/>
        </authorList>
    </citation>
    <scope>NUCLEOTIDE SEQUENCE [LARGE SCALE GENOMIC DNA]</scope>
    <source>
        <strain evidence="3">SS1-5</strain>
    </source>
</reference>
<proteinExistence type="predicted"/>
<evidence type="ECO:0000313" key="3">
    <source>
        <dbReference type="Proteomes" id="UP001470809"/>
    </source>
</evidence>
<feature type="transmembrane region" description="Helical" evidence="1">
    <location>
        <begin position="47"/>
        <end position="68"/>
    </location>
</feature>
<evidence type="ECO:0000256" key="1">
    <source>
        <dbReference type="SAM" id="Phobius"/>
    </source>
</evidence>
<dbReference type="RefSeq" id="WP_373635534.1">
    <property type="nucleotide sequence ID" value="NZ_CP151767.2"/>
</dbReference>
<protein>
    <recommendedName>
        <fullName evidence="4">Seryl-tRNA synthetase</fullName>
    </recommendedName>
</protein>
<feature type="transmembrane region" description="Helical" evidence="1">
    <location>
        <begin position="103"/>
        <end position="123"/>
    </location>
</feature>
<feature type="transmembrane region" description="Helical" evidence="1">
    <location>
        <begin position="135"/>
        <end position="157"/>
    </location>
</feature>